<dbReference type="AlphaFoldDB" id="A0AAW2CNV6"/>
<organism evidence="2 3">
    <name type="scientific">Lithocarpus litseifolius</name>
    <dbReference type="NCBI Taxonomy" id="425828"/>
    <lineage>
        <taxon>Eukaryota</taxon>
        <taxon>Viridiplantae</taxon>
        <taxon>Streptophyta</taxon>
        <taxon>Embryophyta</taxon>
        <taxon>Tracheophyta</taxon>
        <taxon>Spermatophyta</taxon>
        <taxon>Magnoliopsida</taxon>
        <taxon>eudicotyledons</taxon>
        <taxon>Gunneridae</taxon>
        <taxon>Pentapetalae</taxon>
        <taxon>rosids</taxon>
        <taxon>fabids</taxon>
        <taxon>Fagales</taxon>
        <taxon>Fagaceae</taxon>
        <taxon>Lithocarpus</taxon>
    </lineage>
</organism>
<proteinExistence type="predicted"/>
<sequence>MGPFMAIVGTTIPLTGFPERGITYLAATNAWWLPYLADEGVRYELLGGCGFSLVPPEGLHAIIFVNPRLLLTTKSVVAYARKQSKSAIFEWQEKEKWWYLYAGEFPPGWEKKVDVVNLLAPTKKGSVSQTTKPKSSKRGDNSFETCSNLVPYKGGLPLIGSIVLESSSHSSTCTRSSRRSTAGKLKPSSPKPSVDAPPSNKTCGSKKKISPPTPSATTESRRADVVAEAITSASAVAAQRAPAKAPVLLFEPIFSEESTQAERVVTGESSPILAEIPTPQKGVTHLSFDEGSEEVFKDSEDEPIVKTRVLILTRIVMVMITDMPEEPKAVVDPTMPIAPVFAVPAAPTPAGPSNFLTFIPSSIRILVIALISFLRLLLTGLCCALCSLSGPSLAKVALTSQFKINSSSTNVPVLASKAAAFFTHFDQAKTNDLDPSDFWGAGSPYVDFHGF</sequence>
<name>A0AAW2CNV6_9ROSI</name>
<protein>
    <submittedName>
        <fullName evidence="2">Uncharacterized protein</fullName>
    </submittedName>
</protein>
<keyword evidence="3" id="KW-1185">Reference proteome</keyword>
<comment type="caution">
    <text evidence="2">The sequence shown here is derived from an EMBL/GenBank/DDBJ whole genome shotgun (WGS) entry which is preliminary data.</text>
</comment>
<dbReference type="EMBL" id="JAZDWU010000006">
    <property type="protein sequence ID" value="KAK9998190.1"/>
    <property type="molecule type" value="Genomic_DNA"/>
</dbReference>
<reference evidence="2 3" key="1">
    <citation type="submission" date="2024-01" db="EMBL/GenBank/DDBJ databases">
        <title>A telomere-to-telomere, gap-free genome of sweet tea (Lithocarpus litseifolius).</title>
        <authorList>
            <person name="Zhou J."/>
        </authorList>
    </citation>
    <scope>NUCLEOTIDE SEQUENCE [LARGE SCALE GENOMIC DNA]</scope>
    <source>
        <strain evidence="2">Zhou-2022a</strain>
        <tissue evidence="2">Leaf</tissue>
    </source>
</reference>
<evidence type="ECO:0000256" key="1">
    <source>
        <dbReference type="SAM" id="MobiDB-lite"/>
    </source>
</evidence>
<dbReference type="Proteomes" id="UP001459277">
    <property type="component" value="Unassembled WGS sequence"/>
</dbReference>
<evidence type="ECO:0000313" key="3">
    <source>
        <dbReference type="Proteomes" id="UP001459277"/>
    </source>
</evidence>
<feature type="region of interest" description="Disordered" evidence="1">
    <location>
        <begin position="170"/>
        <end position="222"/>
    </location>
</feature>
<evidence type="ECO:0000313" key="2">
    <source>
        <dbReference type="EMBL" id="KAK9998190.1"/>
    </source>
</evidence>
<accession>A0AAW2CNV6</accession>
<gene>
    <name evidence="2" type="ORF">SO802_017793</name>
</gene>